<organism evidence="1 2">
    <name type="scientific">Nocardioides simplex</name>
    <name type="common">Arthrobacter simplex</name>
    <dbReference type="NCBI Taxonomy" id="2045"/>
    <lineage>
        <taxon>Bacteria</taxon>
        <taxon>Bacillati</taxon>
        <taxon>Actinomycetota</taxon>
        <taxon>Actinomycetes</taxon>
        <taxon>Propionibacteriales</taxon>
        <taxon>Nocardioidaceae</taxon>
        <taxon>Pimelobacter</taxon>
    </lineage>
</organism>
<keyword evidence="2" id="KW-1185">Reference proteome</keyword>
<protein>
    <submittedName>
        <fullName evidence="1">Uncharacterized protein</fullName>
    </submittedName>
</protein>
<dbReference type="KEGG" id="psim:KR76_05015"/>
<dbReference type="AlphaFoldDB" id="A0A0A1DG49"/>
<evidence type="ECO:0000313" key="2">
    <source>
        <dbReference type="Proteomes" id="UP000030300"/>
    </source>
</evidence>
<sequence length="139" mass="14277">MTVTTRRSGLRNAALLLAFSALAAGCAGSDEEATVEGATVLIATGALEGESDVMVSGVVAKIGDCLGIKVEQTTYPLIWPKHVEIEDARVSLDGTSFGLGDELSGGGAFLPEPYPSQAPDIPEGCRSATGEIVLLSQLK</sequence>
<reference evidence="1 2" key="1">
    <citation type="journal article" date="2015" name="Genome Announc.">
        <title>Complete Genome Sequence of Steroid-Transforming Nocardioides simplex VKM Ac-2033D.</title>
        <authorList>
            <person name="Shtratnikova V.Y."/>
            <person name="Schelkunov M.I."/>
            <person name="Pekov Y.A."/>
            <person name="Fokina V.V."/>
            <person name="Logacheva M.D."/>
            <person name="Sokolov S.L."/>
            <person name="Bragin E.Y."/>
            <person name="Ashapkin V.V."/>
            <person name="Donova M.V."/>
        </authorList>
    </citation>
    <scope>NUCLEOTIDE SEQUENCE [LARGE SCALE GENOMIC DNA]</scope>
    <source>
        <strain evidence="1 2">VKM Ac-2033D</strain>
    </source>
</reference>
<gene>
    <name evidence="1" type="ORF">KR76_05015</name>
</gene>
<dbReference type="Proteomes" id="UP000030300">
    <property type="component" value="Chromosome"/>
</dbReference>
<dbReference type="EMBL" id="CP009896">
    <property type="protein sequence ID" value="AIY16279.1"/>
    <property type="molecule type" value="Genomic_DNA"/>
</dbReference>
<dbReference type="HOGENOM" id="CLU_1843046_0_0_11"/>
<evidence type="ECO:0000313" key="1">
    <source>
        <dbReference type="EMBL" id="AIY16279.1"/>
    </source>
</evidence>
<accession>A0A0A1DG49</accession>
<proteinExistence type="predicted"/>
<dbReference type="PROSITE" id="PS51257">
    <property type="entry name" value="PROKAR_LIPOPROTEIN"/>
    <property type="match status" value="1"/>
</dbReference>
<dbReference type="STRING" id="2045.KR76_05015"/>
<name>A0A0A1DG49_NOCSI</name>